<dbReference type="InterPro" id="IPR007219">
    <property type="entry name" value="XnlR_reg_dom"/>
</dbReference>
<evidence type="ECO:0000256" key="6">
    <source>
        <dbReference type="ARBA" id="ARBA00023163"/>
    </source>
</evidence>
<proteinExistence type="predicted"/>
<keyword evidence="6" id="KW-0804">Transcription</keyword>
<reference evidence="10 11" key="1">
    <citation type="submission" date="2013-03" db="EMBL/GenBank/DDBJ databases">
        <title>The Genome Sequence of Capronia coronata CBS 617.96.</title>
        <authorList>
            <consortium name="The Broad Institute Genomics Platform"/>
            <person name="Cuomo C."/>
            <person name="de Hoog S."/>
            <person name="Gorbushina A."/>
            <person name="Walker B."/>
            <person name="Young S.K."/>
            <person name="Zeng Q."/>
            <person name="Gargeya S."/>
            <person name="Fitzgerald M."/>
            <person name="Haas B."/>
            <person name="Abouelleil A."/>
            <person name="Allen A.W."/>
            <person name="Alvarado L."/>
            <person name="Arachchi H.M."/>
            <person name="Berlin A.M."/>
            <person name="Chapman S.B."/>
            <person name="Gainer-Dewar J."/>
            <person name="Goldberg J."/>
            <person name="Griggs A."/>
            <person name="Gujja S."/>
            <person name="Hansen M."/>
            <person name="Howarth C."/>
            <person name="Imamovic A."/>
            <person name="Ireland A."/>
            <person name="Larimer J."/>
            <person name="McCowan C."/>
            <person name="Murphy C."/>
            <person name="Pearson M."/>
            <person name="Poon T.W."/>
            <person name="Priest M."/>
            <person name="Roberts A."/>
            <person name="Saif S."/>
            <person name="Shea T."/>
            <person name="Sisk P."/>
            <person name="Sykes S."/>
            <person name="Wortman J."/>
            <person name="Nusbaum C."/>
            <person name="Birren B."/>
        </authorList>
    </citation>
    <scope>NUCLEOTIDE SEQUENCE [LARGE SCALE GENOMIC DNA]</scope>
    <source>
        <strain evidence="10 11">CBS 617.96</strain>
    </source>
</reference>
<evidence type="ECO:0000256" key="5">
    <source>
        <dbReference type="ARBA" id="ARBA00023125"/>
    </source>
</evidence>
<comment type="subcellular location">
    <subcellularLocation>
        <location evidence="1">Nucleus</location>
    </subcellularLocation>
</comment>
<dbReference type="GO" id="GO:0043565">
    <property type="term" value="F:sequence-specific DNA binding"/>
    <property type="evidence" value="ECO:0007669"/>
    <property type="project" value="TreeGrafter"/>
</dbReference>
<keyword evidence="4" id="KW-0805">Transcription regulation</keyword>
<feature type="domain" description="Xylanolytic transcriptional activator regulatory" evidence="9">
    <location>
        <begin position="294"/>
        <end position="368"/>
    </location>
</feature>
<dbReference type="GO" id="GO:0006351">
    <property type="term" value="P:DNA-templated transcription"/>
    <property type="evidence" value="ECO:0007669"/>
    <property type="project" value="InterPro"/>
</dbReference>
<dbReference type="PANTHER" id="PTHR47782:SF1">
    <property type="entry name" value="PYRIMIDINE PATHWAY REGULATORY PROTEIN 1"/>
    <property type="match status" value="1"/>
</dbReference>
<keyword evidence="7" id="KW-0539">Nucleus</keyword>
<dbReference type="SMART" id="SM00906">
    <property type="entry name" value="Fungal_trans"/>
    <property type="match status" value="1"/>
</dbReference>
<dbReference type="STRING" id="1182541.W9Y4M6"/>
<dbReference type="CDD" id="cd12148">
    <property type="entry name" value="fungal_TF_MHR"/>
    <property type="match status" value="1"/>
</dbReference>
<keyword evidence="5" id="KW-0238">DNA-binding</keyword>
<accession>W9Y4M6</accession>
<evidence type="ECO:0000256" key="3">
    <source>
        <dbReference type="ARBA" id="ARBA00022833"/>
    </source>
</evidence>
<feature type="compositionally biased region" description="Polar residues" evidence="8">
    <location>
        <begin position="51"/>
        <end position="70"/>
    </location>
</feature>
<dbReference type="OrthoDB" id="2399539at2759"/>
<dbReference type="GeneID" id="19159582"/>
<dbReference type="GO" id="GO:0005634">
    <property type="term" value="C:nucleus"/>
    <property type="evidence" value="ECO:0007669"/>
    <property type="project" value="UniProtKB-SubCell"/>
</dbReference>
<dbReference type="eggNOG" id="ENOG502SHBJ">
    <property type="taxonomic scope" value="Eukaryota"/>
</dbReference>
<comment type="caution">
    <text evidence="10">The sequence shown here is derived from an EMBL/GenBank/DDBJ whole genome shotgun (WGS) entry which is preliminary data.</text>
</comment>
<gene>
    <name evidence="10" type="ORF">A1O1_04704</name>
</gene>
<dbReference type="RefSeq" id="XP_007723783.1">
    <property type="nucleotide sequence ID" value="XM_007725593.1"/>
</dbReference>
<keyword evidence="11" id="KW-1185">Reference proteome</keyword>
<dbReference type="Pfam" id="PF04082">
    <property type="entry name" value="Fungal_trans"/>
    <property type="match status" value="1"/>
</dbReference>
<name>W9Y4M6_9EURO</name>
<dbReference type="InterPro" id="IPR052202">
    <property type="entry name" value="Yeast_MetPath_Reg"/>
</dbReference>
<dbReference type="GO" id="GO:0045944">
    <property type="term" value="P:positive regulation of transcription by RNA polymerase II"/>
    <property type="evidence" value="ECO:0007669"/>
    <property type="project" value="TreeGrafter"/>
</dbReference>
<organism evidence="10 11">
    <name type="scientific">Capronia coronata CBS 617.96</name>
    <dbReference type="NCBI Taxonomy" id="1182541"/>
    <lineage>
        <taxon>Eukaryota</taxon>
        <taxon>Fungi</taxon>
        <taxon>Dikarya</taxon>
        <taxon>Ascomycota</taxon>
        <taxon>Pezizomycotina</taxon>
        <taxon>Eurotiomycetes</taxon>
        <taxon>Chaetothyriomycetidae</taxon>
        <taxon>Chaetothyriales</taxon>
        <taxon>Herpotrichiellaceae</taxon>
        <taxon>Capronia</taxon>
    </lineage>
</organism>
<protein>
    <recommendedName>
        <fullName evidence="9">Xylanolytic transcriptional activator regulatory domain-containing protein</fullName>
    </recommendedName>
</protein>
<evidence type="ECO:0000256" key="1">
    <source>
        <dbReference type="ARBA" id="ARBA00004123"/>
    </source>
</evidence>
<dbReference type="PANTHER" id="PTHR47782">
    <property type="entry name" value="ZN(II)2CYS6 TRANSCRIPTION FACTOR (EUROFUNG)-RELATED"/>
    <property type="match status" value="1"/>
</dbReference>
<evidence type="ECO:0000256" key="8">
    <source>
        <dbReference type="SAM" id="MobiDB-lite"/>
    </source>
</evidence>
<keyword evidence="2" id="KW-0479">Metal-binding</keyword>
<dbReference type="GO" id="GO:0000981">
    <property type="term" value="F:DNA-binding transcription factor activity, RNA polymerase II-specific"/>
    <property type="evidence" value="ECO:0007669"/>
    <property type="project" value="TreeGrafter"/>
</dbReference>
<evidence type="ECO:0000313" key="11">
    <source>
        <dbReference type="Proteomes" id="UP000019484"/>
    </source>
</evidence>
<evidence type="ECO:0000259" key="9">
    <source>
        <dbReference type="SMART" id="SM00906"/>
    </source>
</evidence>
<dbReference type="HOGENOM" id="CLU_018404_0_0_1"/>
<dbReference type="EMBL" id="AMWN01000004">
    <property type="protein sequence ID" value="EXJ87777.1"/>
    <property type="molecule type" value="Genomic_DNA"/>
</dbReference>
<evidence type="ECO:0000313" key="10">
    <source>
        <dbReference type="EMBL" id="EXJ87777.1"/>
    </source>
</evidence>
<dbReference type="AlphaFoldDB" id="W9Y4M6"/>
<dbReference type="Proteomes" id="UP000019484">
    <property type="component" value="Unassembled WGS sequence"/>
</dbReference>
<dbReference type="GO" id="GO:0008270">
    <property type="term" value="F:zinc ion binding"/>
    <property type="evidence" value="ECO:0007669"/>
    <property type="project" value="InterPro"/>
</dbReference>
<evidence type="ECO:0000256" key="4">
    <source>
        <dbReference type="ARBA" id="ARBA00023015"/>
    </source>
</evidence>
<evidence type="ECO:0000256" key="2">
    <source>
        <dbReference type="ARBA" id="ARBA00022723"/>
    </source>
</evidence>
<keyword evidence="3" id="KW-0862">Zinc</keyword>
<sequence length="657" mass="73722">MESPLNCVSAYAKCTSSSVDGVDDVPRSITQFLIDDISRIELALQNSTAVHQSWRNSKPAIQSSSRTVVTASLKRDALPTPSSPEYRRPPNLQLDAARARARQCQSIQKTIRSMTPEQSSARKIPRNTMGLTSSRVFASSGTRTDVDRGPSSSVTEQTQGLISIKNLAAMPPRIVRTLVQVFVDKVHSLLPIVHEPTLWRQVRRVLRLIHDDGLTSIAPDYDFLMVHIILAVSASLGSASSGHGPQRMAFSESLFQDGIKHSSNAAVFPSELAELQSILLMLHYGTINPRCASVWMLSGSAMRLCLKLGLHREPEDQSTSSDLSADMRRRLFWMSYCLDRHVCAALQYPISLSDAAINTEHFSVLDDKCIGPNSAPSRPVILSKAPALHWLEYRQIHSDMVEVHFRGKPFGDSWEEWLAAMEAKLRTWYDRHRDTYQWTETAYHNALTYLHRPSPLTPKPTARSLLIAFENACAVALSYGKDIHAGYFRRPWLAAHHTFASAVIVLFCLRHGSRLILTKFDPNEISEMTALFSRNLQSVSSDFWPEVSRCLEVYNRLLTPLIHAIVSGQDPALAFSPEQDEELAHLLYPGTTRFEALSWDDSMGAQTTQDVDTASATADGFDWDLSRFEDFAWDETTFDFLDGYFHTLDWSESFLVT</sequence>
<feature type="region of interest" description="Disordered" evidence="8">
    <location>
        <begin position="51"/>
        <end position="90"/>
    </location>
</feature>
<evidence type="ECO:0000256" key="7">
    <source>
        <dbReference type="ARBA" id="ARBA00023242"/>
    </source>
</evidence>